<evidence type="ECO:0000313" key="1">
    <source>
        <dbReference type="EMBL" id="ETO77401.1"/>
    </source>
</evidence>
<dbReference type="EMBL" id="ANJA01001378">
    <property type="protein sequence ID" value="ETO77401.1"/>
    <property type="molecule type" value="Genomic_DNA"/>
</dbReference>
<reference evidence="1 2" key="1">
    <citation type="submission" date="2013-11" db="EMBL/GenBank/DDBJ databases">
        <title>The Genome Sequence of Phytophthora parasitica P1976.</title>
        <authorList>
            <consortium name="The Broad Institute Genomics Platform"/>
            <person name="Russ C."/>
            <person name="Tyler B."/>
            <person name="Panabieres F."/>
            <person name="Shan W."/>
            <person name="Tripathy S."/>
            <person name="Grunwald N."/>
            <person name="Machado M."/>
            <person name="Johnson C.S."/>
            <person name="Walker B."/>
            <person name="Young S."/>
            <person name="Zeng Q."/>
            <person name="Gargeya S."/>
            <person name="Fitzgerald M."/>
            <person name="Haas B."/>
            <person name="Abouelleil A."/>
            <person name="Allen A.W."/>
            <person name="Alvarado L."/>
            <person name="Arachchi H.M."/>
            <person name="Berlin A.M."/>
            <person name="Chapman S.B."/>
            <person name="Gainer-Dewar J."/>
            <person name="Goldberg J."/>
            <person name="Griggs A."/>
            <person name="Gujja S."/>
            <person name="Hansen M."/>
            <person name="Howarth C."/>
            <person name="Imamovic A."/>
            <person name="Ireland A."/>
            <person name="Larimer J."/>
            <person name="McCowan C."/>
            <person name="Murphy C."/>
            <person name="Pearson M."/>
            <person name="Poon T.W."/>
            <person name="Priest M."/>
            <person name="Roberts A."/>
            <person name="Saif S."/>
            <person name="Shea T."/>
            <person name="Sisk P."/>
            <person name="Sykes S."/>
            <person name="Wortman J."/>
            <person name="Nusbaum C."/>
            <person name="Birren B."/>
        </authorList>
    </citation>
    <scope>NUCLEOTIDE SEQUENCE [LARGE SCALE GENOMIC DNA]</scope>
    <source>
        <strain evidence="1 2">P1976</strain>
    </source>
</reference>
<dbReference type="AlphaFoldDB" id="A0A081AEU0"/>
<comment type="caution">
    <text evidence="1">The sequence shown here is derived from an EMBL/GenBank/DDBJ whole genome shotgun (WGS) entry which is preliminary data.</text>
</comment>
<proteinExistence type="predicted"/>
<name>A0A081AEU0_PHYNI</name>
<evidence type="ECO:0000313" key="2">
    <source>
        <dbReference type="Proteomes" id="UP000028582"/>
    </source>
</evidence>
<dbReference type="Proteomes" id="UP000028582">
    <property type="component" value="Unassembled WGS sequence"/>
</dbReference>
<accession>A0A081AEU0</accession>
<sequence length="107" mass="11883">MVTLAKLRPKPVKTVNAGFPYVNHKKSGRLSFESYSHSPPTISPLVFIFNRRSTSYMSDSRWRGPASARGRPGSPRIGIAAMVRPIFIFPSKSNDTITCAQAQPVYK</sequence>
<organism evidence="1 2">
    <name type="scientific">Phytophthora nicotianae P1976</name>
    <dbReference type="NCBI Taxonomy" id="1317066"/>
    <lineage>
        <taxon>Eukaryota</taxon>
        <taxon>Sar</taxon>
        <taxon>Stramenopiles</taxon>
        <taxon>Oomycota</taxon>
        <taxon>Peronosporomycetes</taxon>
        <taxon>Peronosporales</taxon>
        <taxon>Peronosporaceae</taxon>
        <taxon>Phytophthora</taxon>
    </lineage>
</organism>
<protein>
    <submittedName>
        <fullName evidence="1">Uncharacterized protein</fullName>
    </submittedName>
</protein>
<gene>
    <name evidence="1" type="ORF">F444_07387</name>
</gene>